<dbReference type="STRING" id="1842727.RD110_11390"/>
<dbReference type="CDD" id="cd24161">
    <property type="entry name" value="NUDIX_ADPRase_Ndx2"/>
    <property type="match status" value="1"/>
</dbReference>
<dbReference type="AlphaFoldDB" id="A0A1P8JVE4"/>
<dbReference type="Pfam" id="PF00293">
    <property type="entry name" value="NUDIX"/>
    <property type="match status" value="1"/>
</dbReference>
<dbReference type="Proteomes" id="UP000186609">
    <property type="component" value="Chromosome"/>
</dbReference>
<evidence type="ECO:0000313" key="3">
    <source>
        <dbReference type="Proteomes" id="UP000186609"/>
    </source>
</evidence>
<dbReference type="GO" id="GO:0003824">
    <property type="term" value="F:catalytic activity"/>
    <property type="evidence" value="ECO:0007669"/>
    <property type="project" value="UniProtKB-ARBA"/>
</dbReference>
<accession>A0A1P8JVE4</accession>
<protein>
    <submittedName>
        <fullName evidence="2">ADP-ribose pyrophosphatase</fullName>
    </submittedName>
</protein>
<dbReference type="KEGG" id="rhy:RD110_11390"/>
<sequence length="180" mass="20232">MPEPEIQTIATRIAYQNPWMTVREDRIVRASGAIGLYGVVEKPDFALVVPVQDGRMHLVQQYRYPVGERFWEFPQGSTTGGEVDRQAQAATELREETGFTAAEWRYAGNLFAAYGYTKQGFDVYLATQLTPGPTELESEEEGLISRDFSIDEVERMILDGVIRDGSTVAAFGLLRMKGWI</sequence>
<feature type="domain" description="Nudix hydrolase" evidence="1">
    <location>
        <begin position="48"/>
        <end position="153"/>
    </location>
</feature>
<dbReference type="SUPFAM" id="SSF55811">
    <property type="entry name" value="Nudix"/>
    <property type="match status" value="1"/>
</dbReference>
<dbReference type="RefSeq" id="WP_076199538.1">
    <property type="nucleotide sequence ID" value="NZ_CP019236.1"/>
</dbReference>
<gene>
    <name evidence="2" type="ORF">RD110_11390</name>
</gene>
<dbReference type="OrthoDB" id="177518at2"/>
<evidence type="ECO:0000259" key="1">
    <source>
        <dbReference type="Pfam" id="PF00293"/>
    </source>
</evidence>
<dbReference type="InterPro" id="IPR015797">
    <property type="entry name" value="NUDIX_hydrolase-like_dom_sf"/>
</dbReference>
<organism evidence="2 3">
    <name type="scientific">Rhodoferax koreensis</name>
    <dbReference type="NCBI Taxonomy" id="1842727"/>
    <lineage>
        <taxon>Bacteria</taxon>
        <taxon>Pseudomonadati</taxon>
        <taxon>Pseudomonadota</taxon>
        <taxon>Betaproteobacteria</taxon>
        <taxon>Burkholderiales</taxon>
        <taxon>Comamonadaceae</taxon>
        <taxon>Rhodoferax</taxon>
    </lineage>
</organism>
<dbReference type="InterPro" id="IPR000086">
    <property type="entry name" value="NUDIX_hydrolase_dom"/>
</dbReference>
<dbReference type="Gene3D" id="3.90.79.10">
    <property type="entry name" value="Nucleoside Triphosphate Pyrophosphohydrolase"/>
    <property type="match status" value="1"/>
</dbReference>
<evidence type="ECO:0000313" key="2">
    <source>
        <dbReference type="EMBL" id="APW37727.1"/>
    </source>
</evidence>
<reference evidence="2 3" key="1">
    <citation type="submission" date="2017-01" db="EMBL/GenBank/DDBJ databases">
        <authorList>
            <person name="Mah S.A."/>
            <person name="Swanson W.J."/>
            <person name="Moy G.W."/>
            <person name="Vacquier V.D."/>
        </authorList>
    </citation>
    <scope>NUCLEOTIDE SEQUENCE [LARGE SCALE GENOMIC DNA]</scope>
    <source>
        <strain evidence="2 3">DCY110</strain>
    </source>
</reference>
<dbReference type="EMBL" id="CP019236">
    <property type="protein sequence ID" value="APW37727.1"/>
    <property type="molecule type" value="Genomic_DNA"/>
</dbReference>
<proteinExistence type="predicted"/>
<keyword evidence="3" id="KW-1185">Reference proteome</keyword>
<name>A0A1P8JVE4_9BURK</name>